<evidence type="ECO:0000313" key="3">
    <source>
        <dbReference type="Proteomes" id="UP000019197"/>
    </source>
</evidence>
<feature type="compositionally biased region" description="Polar residues" evidence="1">
    <location>
        <begin position="1"/>
        <end position="10"/>
    </location>
</feature>
<name>W1J6S4_9GAMM</name>
<dbReference type="EMBL" id="CBXE010000247">
    <property type="protein sequence ID" value="CDL86404.1"/>
    <property type="molecule type" value="Genomic_DNA"/>
</dbReference>
<feature type="compositionally biased region" description="Basic and acidic residues" evidence="1">
    <location>
        <begin position="11"/>
        <end position="25"/>
    </location>
</feature>
<feature type="region of interest" description="Disordered" evidence="1">
    <location>
        <begin position="1"/>
        <end position="25"/>
    </location>
</feature>
<reference evidence="2 3" key="1">
    <citation type="submission" date="2013-11" db="EMBL/GenBank/DDBJ databases">
        <title>Draft genome sequence and annotation of the entomopathogenic bacterium, Xenorhabdus cabanillasi strain JM26.</title>
        <authorList>
            <person name="Gualtieri M."/>
            <person name="Ogier J.C."/>
            <person name="Pages S."/>
            <person name="Givaudan A."/>
            <person name="Gaudriault S."/>
        </authorList>
    </citation>
    <scope>NUCLEOTIDE SEQUENCE [LARGE SCALE GENOMIC DNA]</scope>
    <source>
        <strain evidence="2 3">JM26</strain>
    </source>
</reference>
<evidence type="ECO:0000313" key="2">
    <source>
        <dbReference type="EMBL" id="CDL86404.1"/>
    </source>
</evidence>
<sequence length="56" mass="6157">MAGTAVNQENNGHKKESKPLLSKNDRLTLEGIQSSLTREYQLASVAVNVLGMMLRN</sequence>
<comment type="caution">
    <text evidence="2">The sequence shown here is derived from an EMBL/GenBank/DDBJ whole genome shotgun (WGS) entry which is preliminary data.</text>
</comment>
<evidence type="ECO:0000256" key="1">
    <source>
        <dbReference type="SAM" id="MobiDB-lite"/>
    </source>
</evidence>
<dbReference type="AlphaFoldDB" id="W1J6S4"/>
<accession>W1J6S4</accession>
<gene>
    <name evidence="2" type="ORF">XCR1_3200002</name>
</gene>
<proteinExistence type="predicted"/>
<dbReference type="Proteomes" id="UP000019197">
    <property type="component" value="Unassembled WGS sequence"/>
</dbReference>
<organism evidence="2 3">
    <name type="scientific">Xenorhabdus cabanillasii JM26</name>
    <dbReference type="NCBI Taxonomy" id="1427517"/>
    <lineage>
        <taxon>Bacteria</taxon>
        <taxon>Pseudomonadati</taxon>
        <taxon>Pseudomonadota</taxon>
        <taxon>Gammaproteobacteria</taxon>
        <taxon>Enterobacterales</taxon>
        <taxon>Morganellaceae</taxon>
        <taxon>Xenorhabdus</taxon>
    </lineage>
</organism>
<dbReference type="RefSeq" id="WP_156933341.1">
    <property type="nucleotide sequence ID" value="NZ_CAWLVK010000247.1"/>
</dbReference>
<protein>
    <submittedName>
        <fullName evidence="2">Uncharacterized protein</fullName>
    </submittedName>
</protein>